<comment type="cofactor">
    <cofactor evidence="5">
        <name>Fe(2+)</name>
        <dbReference type="ChEBI" id="CHEBI:29033"/>
    </cofactor>
    <text evidence="5">Binds 2 Fe(2+) ions per subunit.</text>
</comment>
<reference evidence="7 8" key="1">
    <citation type="submission" date="2019-05" db="EMBL/GenBank/DDBJ databases">
        <title>OXA-830, a novel chromosomally encoded expanded-spectrum class D beta-lactamase in Aeromonas simiae.</title>
        <authorList>
            <person name="Zhou W."/>
            <person name="Chen Q."/>
        </authorList>
    </citation>
    <scope>NUCLEOTIDE SEQUENCE [LARGE SCALE GENOMIC DNA]</scope>
    <source>
        <strain evidence="7 8">A6</strain>
    </source>
</reference>
<gene>
    <name evidence="5 7" type="primary">cpdA</name>
    <name evidence="7" type="ORF">FE240_13600</name>
</gene>
<dbReference type="HAMAP" id="MF_00905">
    <property type="entry name" value="cAMP_phosphodiest_CpdA"/>
    <property type="match status" value="1"/>
</dbReference>
<keyword evidence="5" id="KW-0114">cAMP</keyword>
<organism evidence="7 8">
    <name type="scientific">Aeromonas simiae</name>
    <dbReference type="NCBI Taxonomy" id="218936"/>
    <lineage>
        <taxon>Bacteria</taxon>
        <taxon>Pseudomonadati</taxon>
        <taxon>Pseudomonadota</taxon>
        <taxon>Gammaproteobacteria</taxon>
        <taxon>Aeromonadales</taxon>
        <taxon>Aeromonadaceae</taxon>
        <taxon>Aeromonas</taxon>
    </lineage>
</organism>
<keyword evidence="1 5" id="KW-0479">Metal-binding</keyword>
<sequence>METELLQAPDGCVRLLQITDTHLFANAEAQLLGVRTADSLAAVIERIQGNDHPFDLILATGDLSQDHSAESYQRFADMLAPLGKPIYWLPGNHDDGALMTQSLYEAGISEQKWLIGKHWQIILLDTQVRGKPHGLLADHQLAALDHVLRSHPDKHTLIALHHQGIPVGCAWLDQHNLKNADDLFAVLARHPQGKTLLFGHVHQEFDELYKGVRLIASPSTCIQFKPLCDEFTLDESGPGWRYLTLHPDGRIESQVWRLPPNSFIPDPTARGY</sequence>
<comment type="similarity">
    <text evidence="4 5">Belongs to the cyclic nucleotide phosphodiesterase class-III family.</text>
</comment>
<dbReference type="GO" id="GO:0000166">
    <property type="term" value="F:nucleotide binding"/>
    <property type="evidence" value="ECO:0007669"/>
    <property type="project" value="UniProtKB-UniRule"/>
</dbReference>
<dbReference type="NCBIfam" id="NF008359">
    <property type="entry name" value="PRK11148.1"/>
    <property type="match status" value="1"/>
</dbReference>
<dbReference type="InterPro" id="IPR046379">
    <property type="entry name" value="cAMP_phosphodiest_CpdA"/>
</dbReference>
<feature type="binding site" evidence="5">
    <location>
        <position position="161"/>
    </location>
    <ligand>
        <name>Fe cation</name>
        <dbReference type="ChEBI" id="CHEBI:24875"/>
        <label>2</label>
    </ligand>
</feature>
<protein>
    <recommendedName>
        <fullName evidence="5">3',5'-cyclic adenosine monophosphate phosphodiesterase CpdA</fullName>
        <shortName evidence="5">3',5'-cyclic AMP phosphodiesterase</shortName>
        <shortName evidence="5">cAMP phosphodiesterase</shortName>
        <ecNumber evidence="5">3.1.4.53</ecNumber>
    </recommendedName>
</protein>
<dbReference type="EMBL" id="CP040449">
    <property type="protein sequence ID" value="QFI56735.1"/>
    <property type="molecule type" value="Genomic_DNA"/>
</dbReference>
<evidence type="ECO:0000256" key="3">
    <source>
        <dbReference type="ARBA" id="ARBA00023004"/>
    </source>
</evidence>
<dbReference type="Proteomes" id="UP000594034">
    <property type="component" value="Chromosome"/>
</dbReference>
<dbReference type="KEGG" id="asim:FE240_13600"/>
<evidence type="ECO:0000256" key="4">
    <source>
        <dbReference type="ARBA" id="ARBA00025742"/>
    </source>
</evidence>
<evidence type="ECO:0000256" key="2">
    <source>
        <dbReference type="ARBA" id="ARBA00022801"/>
    </source>
</evidence>
<evidence type="ECO:0000313" key="7">
    <source>
        <dbReference type="EMBL" id="QFI56735.1"/>
    </source>
</evidence>
<comment type="function">
    <text evidence="5">Hydrolyzes cAMP to 5'-AMP. Plays an important regulatory role in modulating the intracellular concentration of cAMP, thereby influencing cAMP-dependent processes.</text>
</comment>
<dbReference type="GO" id="GO:0046872">
    <property type="term" value="F:metal ion binding"/>
    <property type="evidence" value="ECO:0007669"/>
    <property type="project" value="UniProtKB-UniRule"/>
</dbReference>
<dbReference type="PANTHER" id="PTHR42988:SF2">
    <property type="entry name" value="CYCLIC NUCLEOTIDE PHOSPHODIESTERASE CBUA0032-RELATED"/>
    <property type="match status" value="1"/>
</dbReference>
<dbReference type="AlphaFoldDB" id="A0A5J6X4E9"/>
<dbReference type="InterPro" id="IPR026575">
    <property type="entry name" value="GpdQ/CpdA-like"/>
</dbReference>
<comment type="catalytic activity">
    <reaction evidence="5">
        <text>3',5'-cyclic AMP + H2O = AMP + H(+)</text>
        <dbReference type="Rhea" id="RHEA:25277"/>
        <dbReference type="ChEBI" id="CHEBI:15377"/>
        <dbReference type="ChEBI" id="CHEBI:15378"/>
        <dbReference type="ChEBI" id="CHEBI:58165"/>
        <dbReference type="ChEBI" id="CHEBI:456215"/>
        <dbReference type="EC" id="3.1.4.53"/>
    </reaction>
</comment>
<dbReference type="CDD" id="cd07402">
    <property type="entry name" value="MPP_GpdQ"/>
    <property type="match status" value="1"/>
</dbReference>
<dbReference type="Pfam" id="PF00149">
    <property type="entry name" value="Metallophos"/>
    <property type="match status" value="1"/>
</dbReference>
<keyword evidence="8" id="KW-1185">Reference proteome</keyword>
<evidence type="ECO:0000259" key="6">
    <source>
        <dbReference type="Pfam" id="PF00149"/>
    </source>
</evidence>
<feature type="binding site" evidence="5">
    <location>
        <position position="200"/>
    </location>
    <ligand>
        <name>Fe cation</name>
        <dbReference type="ChEBI" id="CHEBI:24875"/>
        <label>2</label>
    </ligand>
</feature>
<feature type="domain" description="Calcineurin-like phosphoesterase" evidence="6">
    <location>
        <begin position="14"/>
        <end position="203"/>
    </location>
</feature>
<proteinExistence type="inferred from homology"/>
<feature type="binding site" evidence="5">
    <location>
        <position position="22"/>
    </location>
    <ligand>
        <name>Fe cation</name>
        <dbReference type="ChEBI" id="CHEBI:24875"/>
        <label>1</label>
    </ligand>
</feature>
<keyword evidence="3 5" id="KW-0408">Iron</keyword>
<feature type="binding site" evidence="5">
    <location>
        <position position="62"/>
    </location>
    <ligand>
        <name>Fe cation</name>
        <dbReference type="ChEBI" id="CHEBI:24875"/>
        <label>1</label>
    </ligand>
</feature>
<feature type="binding site" evidence="5">
    <location>
        <position position="22"/>
    </location>
    <ligand>
        <name>AMP</name>
        <dbReference type="ChEBI" id="CHEBI:456215"/>
    </ligand>
</feature>
<dbReference type="EC" id="3.1.4.53" evidence="5"/>
<dbReference type="RefSeq" id="WP_193004560.1">
    <property type="nucleotide sequence ID" value="NZ_CP040449.1"/>
</dbReference>
<dbReference type="GO" id="GO:0004115">
    <property type="term" value="F:3',5'-cyclic-AMP phosphodiesterase activity"/>
    <property type="evidence" value="ECO:0007669"/>
    <property type="project" value="UniProtKB-UniRule"/>
</dbReference>
<evidence type="ECO:0000256" key="5">
    <source>
        <dbReference type="HAMAP-Rule" id="MF_00905"/>
    </source>
</evidence>
<dbReference type="PANTHER" id="PTHR42988">
    <property type="entry name" value="PHOSPHOHYDROLASE"/>
    <property type="match status" value="1"/>
</dbReference>
<keyword evidence="5" id="KW-0547">Nucleotide-binding</keyword>
<feature type="binding site" evidence="5">
    <location>
        <position position="62"/>
    </location>
    <ligand>
        <name>Fe cation</name>
        <dbReference type="ChEBI" id="CHEBI:24875"/>
        <label>2</label>
    </ligand>
</feature>
<dbReference type="InterPro" id="IPR029052">
    <property type="entry name" value="Metallo-depent_PP-like"/>
</dbReference>
<accession>A0A5J6X4E9</accession>
<feature type="binding site" evidence="5">
    <location>
        <position position="20"/>
    </location>
    <ligand>
        <name>Fe cation</name>
        <dbReference type="ChEBI" id="CHEBI:24875"/>
        <label>1</label>
    </ligand>
</feature>
<keyword evidence="2 5" id="KW-0378">Hydrolase</keyword>
<feature type="binding site" evidence="5">
    <location>
        <position position="202"/>
    </location>
    <ligand>
        <name>Fe cation</name>
        <dbReference type="ChEBI" id="CHEBI:24875"/>
        <label>1</label>
    </ligand>
</feature>
<name>A0A5J6X4E9_9GAMM</name>
<dbReference type="InterPro" id="IPR004843">
    <property type="entry name" value="Calcineurin-like_PHP"/>
</dbReference>
<dbReference type="SUPFAM" id="SSF56300">
    <property type="entry name" value="Metallo-dependent phosphatases"/>
    <property type="match status" value="1"/>
</dbReference>
<feature type="binding site" evidence="5">
    <location>
        <position position="202"/>
    </location>
    <ligand>
        <name>AMP</name>
        <dbReference type="ChEBI" id="CHEBI:456215"/>
    </ligand>
</feature>
<dbReference type="InterPro" id="IPR050884">
    <property type="entry name" value="CNP_phosphodiesterase-III"/>
</dbReference>
<feature type="binding site" evidence="5">
    <location>
        <position position="62"/>
    </location>
    <ligand>
        <name>AMP</name>
        <dbReference type="ChEBI" id="CHEBI:456215"/>
    </ligand>
</feature>
<feature type="binding site" evidence="5">
    <location>
        <position position="92"/>
    </location>
    <ligand>
        <name>Fe cation</name>
        <dbReference type="ChEBI" id="CHEBI:24875"/>
        <label>2</label>
    </ligand>
</feature>
<evidence type="ECO:0000313" key="8">
    <source>
        <dbReference type="Proteomes" id="UP000594034"/>
    </source>
</evidence>
<dbReference type="Gene3D" id="3.60.21.10">
    <property type="match status" value="1"/>
</dbReference>
<evidence type="ECO:0000256" key="1">
    <source>
        <dbReference type="ARBA" id="ARBA00022723"/>
    </source>
</evidence>
<feature type="binding site" evidence="5">
    <location>
        <begin position="92"/>
        <end position="93"/>
    </location>
    <ligand>
        <name>AMP</name>
        <dbReference type="ChEBI" id="CHEBI:456215"/>
    </ligand>
</feature>